<feature type="transmembrane region" description="Helical" evidence="6">
    <location>
        <begin position="73"/>
        <end position="94"/>
    </location>
</feature>
<dbReference type="EMBL" id="RXGB01001738">
    <property type="protein sequence ID" value="TMW97740.1"/>
    <property type="molecule type" value="Genomic_DNA"/>
</dbReference>
<feature type="transmembrane region" description="Helical" evidence="6">
    <location>
        <begin position="166"/>
        <end position="184"/>
    </location>
</feature>
<protein>
    <recommendedName>
        <fullName evidence="7">3-oxo-5-alpha-steroid 4-dehydrogenase C-terminal domain-containing protein</fullName>
    </recommendedName>
</protein>
<evidence type="ECO:0000313" key="8">
    <source>
        <dbReference type="EMBL" id="TMW97740.1"/>
    </source>
</evidence>
<dbReference type="InterPro" id="IPR001104">
    <property type="entry name" value="3-oxo-5_a-steroid_4-DH_C"/>
</dbReference>
<keyword evidence="3 6" id="KW-0812">Transmembrane</keyword>
<evidence type="ECO:0000259" key="7">
    <source>
        <dbReference type="Pfam" id="PF02544"/>
    </source>
</evidence>
<dbReference type="InterPro" id="IPR039357">
    <property type="entry name" value="SRD5A/TECR"/>
</dbReference>
<comment type="caution">
    <text evidence="8">The sequence shown here is derived from an EMBL/GenBank/DDBJ whole genome shotgun (WGS) entry which is preliminary data.</text>
</comment>
<keyword evidence="5 6" id="KW-0472">Membrane</keyword>
<sequence length="273" mass="31151">MVMSTLWRFLYPPPPSLFVTTMSIISVVSLASGGFSEIKGKHMQYSKFFGTIENENDEKKKKKKKKAKIESKLGMILLYGPSFLGGISSFAIFPNGDLRFALVCSALSIHFFKRLFEVLFVHKYSGSMDVEDAIAISLSYFLSTITMIYCQHLSQDFQEPSIDLKYGGYIIFLVGIIGNFYHHILLSKLRTKGEKEYKIPQGGLFDFAICPHYLFEILIFVGISCTSQTLYAISFTLGTTFYLMGRSIATRRWYQSKFDDFPKDIKALIPYIF</sequence>
<dbReference type="GO" id="GO:0016020">
    <property type="term" value="C:membrane"/>
    <property type="evidence" value="ECO:0007669"/>
    <property type="project" value="UniProtKB-SubCell"/>
</dbReference>
<dbReference type="PROSITE" id="PS50244">
    <property type="entry name" value="S5A_REDUCTASE"/>
    <property type="match status" value="1"/>
</dbReference>
<keyword evidence="4 6" id="KW-1133">Transmembrane helix</keyword>
<comment type="subcellular location">
    <subcellularLocation>
        <location evidence="1">Membrane</location>
        <topology evidence="1">Multi-pass membrane protein</topology>
    </subcellularLocation>
</comment>
<evidence type="ECO:0000256" key="4">
    <source>
        <dbReference type="ARBA" id="ARBA00022989"/>
    </source>
</evidence>
<dbReference type="Pfam" id="PF02544">
    <property type="entry name" value="Steroid_dh"/>
    <property type="match status" value="1"/>
</dbReference>
<feature type="transmembrane region" description="Helical" evidence="6">
    <location>
        <begin position="16"/>
        <end position="35"/>
    </location>
</feature>
<feature type="transmembrane region" description="Helical" evidence="6">
    <location>
        <begin position="133"/>
        <end position="154"/>
    </location>
</feature>
<feature type="domain" description="3-oxo-5-alpha-steroid 4-dehydrogenase C-terminal" evidence="7">
    <location>
        <begin position="146"/>
        <end position="273"/>
    </location>
</feature>
<evidence type="ECO:0000256" key="1">
    <source>
        <dbReference type="ARBA" id="ARBA00004141"/>
    </source>
</evidence>
<organism evidence="8">
    <name type="scientific">Solanum chilense</name>
    <name type="common">Tomato</name>
    <name type="synonym">Lycopersicon chilense</name>
    <dbReference type="NCBI Taxonomy" id="4083"/>
    <lineage>
        <taxon>Eukaryota</taxon>
        <taxon>Viridiplantae</taxon>
        <taxon>Streptophyta</taxon>
        <taxon>Embryophyta</taxon>
        <taxon>Tracheophyta</taxon>
        <taxon>Spermatophyta</taxon>
        <taxon>Magnoliopsida</taxon>
        <taxon>eudicotyledons</taxon>
        <taxon>Gunneridae</taxon>
        <taxon>Pentapetalae</taxon>
        <taxon>asterids</taxon>
        <taxon>lamiids</taxon>
        <taxon>Solanales</taxon>
        <taxon>Solanaceae</taxon>
        <taxon>Solanoideae</taxon>
        <taxon>Solaneae</taxon>
        <taxon>Solanum</taxon>
        <taxon>Solanum subgen. Lycopersicon</taxon>
    </lineage>
</organism>
<evidence type="ECO:0000256" key="6">
    <source>
        <dbReference type="SAM" id="Phobius"/>
    </source>
</evidence>
<comment type="similarity">
    <text evidence="2">Belongs to the steroid 5-alpha reductase family.</text>
</comment>
<gene>
    <name evidence="8" type="ORF">EJD97_005038</name>
</gene>
<dbReference type="PANTHER" id="PTHR10556">
    <property type="entry name" value="3-OXO-5-ALPHA-STEROID 4-DEHYDROGENASE"/>
    <property type="match status" value="1"/>
</dbReference>
<evidence type="ECO:0000256" key="5">
    <source>
        <dbReference type="ARBA" id="ARBA00023136"/>
    </source>
</evidence>
<name>A0A6N2BVW9_SOLCI</name>
<dbReference type="AlphaFoldDB" id="A0A6N2BVW9"/>
<proteinExistence type="inferred from homology"/>
<dbReference type="FunFam" id="1.20.120.1630:FF:000017">
    <property type="entry name" value="3-oxo-5-alpha-steroid 4-dehydrogenase family protein"/>
    <property type="match status" value="1"/>
</dbReference>
<evidence type="ECO:0000256" key="2">
    <source>
        <dbReference type="ARBA" id="ARBA00007742"/>
    </source>
</evidence>
<dbReference type="PANTHER" id="PTHR10556:SF35">
    <property type="entry name" value="3-OXO-5-ALPHA-STEROID 4-DEHYDROGENASE FAMILY PROTEIN"/>
    <property type="match status" value="1"/>
</dbReference>
<dbReference type="Gene3D" id="1.20.120.1630">
    <property type="match status" value="1"/>
</dbReference>
<reference evidence="8" key="1">
    <citation type="submission" date="2019-05" db="EMBL/GenBank/DDBJ databases">
        <title>The de novo reference genome and transcriptome assemblies of the wild tomato species Solanum chilense.</title>
        <authorList>
            <person name="Stam R."/>
            <person name="Nosenko T."/>
            <person name="Hoerger A.C."/>
            <person name="Stephan W."/>
            <person name="Seidel M.A."/>
            <person name="Kuhn J.M.M."/>
            <person name="Haberer G."/>
            <person name="Tellier A."/>
        </authorList>
    </citation>
    <scope>NUCLEOTIDE SEQUENCE</scope>
    <source>
        <tissue evidence="8">Mature leaves</tissue>
    </source>
</reference>
<dbReference type="GO" id="GO:0016627">
    <property type="term" value="F:oxidoreductase activity, acting on the CH-CH group of donors"/>
    <property type="evidence" value="ECO:0007669"/>
    <property type="project" value="InterPro"/>
</dbReference>
<evidence type="ECO:0000256" key="3">
    <source>
        <dbReference type="ARBA" id="ARBA00022692"/>
    </source>
</evidence>
<accession>A0A6N2BVW9</accession>
<dbReference type="GO" id="GO:0006629">
    <property type="term" value="P:lipid metabolic process"/>
    <property type="evidence" value="ECO:0007669"/>
    <property type="project" value="InterPro"/>
</dbReference>